<dbReference type="OrthoDB" id="9775544at2"/>
<keyword evidence="2" id="KW-1003">Cell membrane</keyword>
<dbReference type="PANTHER" id="PTHR30287:SF1">
    <property type="entry name" value="INNER MEMBRANE PROTEIN"/>
    <property type="match status" value="1"/>
</dbReference>
<name>A0A2N5CWW9_9CAUL</name>
<feature type="domain" description="ABC3 transporter permease C-terminal" evidence="7">
    <location>
        <begin position="721"/>
        <end position="831"/>
    </location>
</feature>
<dbReference type="GO" id="GO:0005886">
    <property type="term" value="C:plasma membrane"/>
    <property type="evidence" value="ECO:0007669"/>
    <property type="project" value="UniProtKB-SubCell"/>
</dbReference>
<evidence type="ECO:0000313" key="8">
    <source>
        <dbReference type="EMBL" id="AYV47471.1"/>
    </source>
</evidence>
<keyword evidence="5 6" id="KW-0472">Membrane</keyword>
<evidence type="ECO:0000259" key="7">
    <source>
        <dbReference type="Pfam" id="PF02687"/>
    </source>
</evidence>
<evidence type="ECO:0000256" key="5">
    <source>
        <dbReference type="ARBA" id="ARBA00023136"/>
    </source>
</evidence>
<feature type="transmembrane region" description="Helical" evidence="6">
    <location>
        <begin position="761"/>
        <end position="786"/>
    </location>
</feature>
<dbReference type="InterPro" id="IPR038766">
    <property type="entry name" value="Membrane_comp_ABC_pdt"/>
</dbReference>
<evidence type="ECO:0000256" key="6">
    <source>
        <dbReference type="SAM" id="Phobius"/>
    </source>
</evidence>
<dbReference type="KEGG" id="cfh:C1707_15035"/>
<evidence type="ECO:0000256" key="1">
    <source>
        <dbReference type="ARBA" id="ARBA00004651"/>
    </source>
</evidence>
<reference evidence="9 10" key="1">
    <citation type="submission" date="2017-12" db="EMBL/GenBank/DDBJ databases">
        <title>The genome sequence of Caulobacter flavus CGMCC1 15093.</title>
        <authorList>
            <person name="Gao J."/>
            <person name="Mao X."/>
            <person name="Sun J."/>
        </authorList>
    </citation>
    <scope>NUCLEOTIDE SEQUENCE [LARGE SCALE GENOMIC DNA]</scope>
    <source>
        <strain evidence="9 10">CGMCC1 15093</strain>
    </source>
</reference>
<evidence type="ECO:0000256" key="2">
    <source>
        <dbReference type="ARBA" id="ARBA00022475"/>
    </source>
</evidence>
<accession>A0A2N5CWW9</accession>
<feature type="domain" description="ABC3 transporter permease C-terminal" evidence="7">
    <location>
        <begin position="263"/>
        <end position="382"/>
    </location>
</feature>
<evidence type="ECO:0000313" key="11">
    <source>
        <dbReference type="Proteomes" id="UP000281192"/>
    </source>
</evidence>
<keyword evidence="3 6" id="KW-0812">Transmembrane</keyword>
<keyword evidence="11" id="KW-1185">Reference proteome</keyword>
<feature type="transmembrane region" description="Helical" evidence="6">
    <location>
        <begin position="480"/>
        <end position="500"/>
    </location>
</feature>
<evidence type="ECO:0000256" key="4">
    <source>
        <dbReference type="ARBA" id="ARBA00022989"/>
    </source>
</evidence>
<dbReference type="Pfam" id="PF02687">
    <property type="entry name" value="FtsX"/>
    <property type="match status" value="2"/>
</dbReference>
<feature type="transmembrane region" description="Helical" evidence="6">
    <location>
        <begin position="719"/>
        <end position="740"/>
    </location>
</feature>
<feature type="transmembrane region" description="Helical" evidence="6">
    <location>
        <begin position="307"/>
        <end position="334"/>
    </location>
</feature>
<dbReference type="EMBL" id="PJRQ01000011">
    <property type="protein sequence ID" value="PLR18313.1"/>
    <property type="molecule type" value="Genomic_DNA"/>
</dbReference>
<dbReference type="RefSeq" id="WP_101712121.1">
    <property type="nucleotide sequence ID" value="NZ_CP026100.1"/>
</dbReference>
<feature type="transmembrane region" description="Helical" evidence="6">
    <location>
        <begin position="354"/>
        <end position="375"/>
    </location>
</feature>
<feature type="transmembrane region" description="Helical" evidence="6">
    <location>
        <begin position="396"/>
        <end position="416"/>
    </location>
</feature>
<sequence length="840" mass="85734">MSMAPLALRLAARELRSGVRGFRIFLACLALGVAAIAAAGSTAQAFRQGLASQAREILGGDLSFSIENREFTPKERAAFDRLGTTTYTAGARAMAQAPDGGRRLVSLRGVDANYPLAGAVRIEGAPNLVAALADSGGLPGAVVEPALLDRLGLRIGDRFEAGTLDLVITGRLLGEPDGLSRGFSLGPRVMVRRDVLERSGLLDSGGLSNQAVRVALPVGQDPRATGKAVQAALPDSHLRMRDRLDAAPGAKRLIDQLEYFLGFIGLASLVAGGLGVAGAVSAYLSSRERAIAVLKALGADGALIRNLHLIQIGVLACLGVGIGLVIGALVPLLLGRLAGAALPIPALFKVYPWPLAKAGLFGLLAAAAFSLVPLARARITPPSALFRRSPAARLPLSLETLGAALAGLGLAALAVATAPTPLAAAIMIAGVAVAFAVLAALGRTAAYLAGKTRRLTRGAVRLGLANLAGPGSAARTASPAIGLGVALLSCVVLIQSALLAQVSDVAPRTAPAMVFTEIPADQAAAFDQAVAREAGPLGPDAYLRMPFVTGRIAALKGAPVKIETIKPGERWAFDNDISLSVFAQEPAGAGVVEGGWWPKDYRGPPLVAMNIEVAQAGGLKLGDAITIDVLGRQIEARIAVLRKVDFGGFGPNFALILDPAALEGAALRSVAIARVDKVREARLTRALGRGFPGVNVISVREQLEAAASLFDRLALAVRGAAGVAGLAGLLVLAGAIAAGARARAREAATLKVLGATKLQILAAYAIEYGAVGLIAGAAGVLLGFAAAWPVVVKVFKATWSVDWDGILVLMLGSGGLAMAGGLIAAALALSQRPAPVLRRD</sequence>
<dbReference type="PANTHER" id="PTHR30287">
    <property type="entry name" value="MEMBRANE COMPONENT OF PREDICTED ABC SUPERFAMILY METABOLITE UPTAKE TRANSPORTER"/>
    <property type="match status" value="1"/>
</dbReference>
<keyword evidence="4 6" id="KW-1133">Transmembrane helix</keyword>
<feature type="transmembrane region" description="Helical" evidence="6">
    <location>
        <begin position="422"/>
        <end position="448"/>
    </location>
</feature>
<gene>
    <name evidence="8" type="ORF">C1707_15035</name>
    <name evidence="9" type="ORF">CFHF_06030</name>
</gene>
<dbReference type="Proteomes" id="UP000234483">
    <property type="component" value="Unassembled WGS sequence"/>
</dbReference>
<dbReference type="EMBL" id="CP026100">
    <property type="protein sequence ID" value="AYV47471.1"/>
    <property type="molecule type" value="Genomic_DNA"/>
</dbReference>
<reference evidence="8 11" key="2">
    <citation type="submission" date="2018-01" db="EMBL/GenBank/DDBJ databases">
        <title>Complete genome sequence of Caulobacter flavus RHGG3.</title>
        <authorList>
            <person name="Yang E."/>
        </authorList>
    </citation>
    <scope>NUCLEOTIDE SEQUENCE [LARGE SCALE GENOMIC DNA]</scope>
    <source>
        <strain evidence="8 11">RHGG3</strain>
    </source>
</reference>
<protein>
    <submittedName>
        <fullName evidence="9">Oxidoreductase</fullName>
    </submittedName>
</protein>
<evidence type="ECO:0000256" key="3">
    <source>
        <dbReference type="ARBA" id="ARBA00022692"/>
    </source>
</evidence>
<organism evidence="9 10">
    <name type="scientific">Caulobacter flavus</name>
    <dbReference type="NCBI Taxonomy" id="1679497"/>
    <lineage>
        <taxon>Bacteria</taxon>
        <taxon>Pseudomonadati</taxon>
        <taxon>Pseudomonadota</taxon>
        <taxon>Alphaproteobacteria</taxon>
        <taxon>Caulobacterales</taxon>
        <taxon>Caulobacteraceae</taxon>
        <taxon>Caulobacter</taxon>
    </lineage>
</organism>
<dbReference type="Proteomes" id="UP000281192">
    <property type="component" value="Chromosome"/>
</dbReference>
<dbReference type="InterPro" id="IPR003838">
    <property type="entry name" value="ABC3_permease_C"/>
</dbReference>
<evidence type="ECO:0000313" key="10">
    <source>
        <dbReference type="Proteomes" id="UP000234483"/>
    </source>
</evidence>
<evidence type="ECO:0000313" key="9">
    <source>
        <dbReference type="EMBL" id="PLR18313.1"/>
    </source>
</evidence>
<dbReference type="AlphaFoldDB" id="A0A2N5CWW9"/>
<proteinExistence type="predicted"/>
<feature type="transmembrane region" description="Helical" evidence="6">
    <location>
        <begin position="259"/>
        <end position="286"/>
    </location>
</feature>
<comment type="subcellular location">
    <subcellularLocation>
        <location evidence="1">Cell membrane</location>
        <topology evidence="1">Multi-pass membrane protein</topology>
    </subcellularLocation>
</comment>
<feature type="transmembrane region" description="Helical" evidence="6">
    <location>
        <begin position="806"/>
        <end position="829"/>
    </location>
</feature>